<keyword evidence="1" id="KW-1133">Transmembrane helix</keyword>
<keyword evidence="1" id="KW-0472">Membrane</keyword>
<name>B0SVM3_CAUSK</name>
<keyword evidence="1" id="KW-0812">Transmembrane</keyword>
<dbReference type="STRING" id="366602.Caul_0931"/>
<evidence type="ECO:0000313" key="2">
    <source>
        <dbReference type="EMBL" id="ABZ70062.1"/>
    </source>
</evidence>
<feature type="transmembrane region" description="Helical" evidence="1">
    <location>
        <begin position="19"/>
        <end position="52"/>
    </location>
</feature>
<dbReference type="EMBL" id="CP000927">
    <property type="protein sequence ID" value="ABZ70062.1"/>
    <property type="molecule type" value="Genomic_DNA"/>
</dbReference>
<protein>
    <submittedName>
        <fullName evidence="2">Uncharacterized protein</fullName>
    </submittedName>
</protein>
<sequence length="70" mass="7201">MTAAQAVCPARDRRESKALVVAVSVLQLALIVLVWLLAIVPVALLAVGAMVVQALRPADTKVSGPAPAET</sequence>
<dbReference type="KEGG" id="cak:Caul_0931"/>
<evidence type="ECO:0000256" key="1">
    <source>
        <dbReference type="SAM" id="Phobius"/>
    </source>
</evidence>
<organism evidence="2">
    <name type="scientific">Caulobacter sp. (strain K31)</name>
    <dbReference type="NCBI Taxonomy" id="366602"/>
    <lineage>
        <taxon>Bacteria</taxon>
        <taxon>Pseudomonadati</taxon>
        <taxon>Pseudomonadota</taxon>
        <taxon>Alphaproteobacteria</taxon>
        <taxon>Caulobacterales</taxon>
        <taxon>Caulobacteraceae</taxon>
        <taxon>Caulobacter</taxon>
    </lineage>
</organism>
<accession>B0SVM3</accession>
<proteinExistence type="predicted"/>
<dbReference type="AlphaFoldDB" id="B0SVM3"/>
<gene>
    <name evidence="2" type="ordered locus">Caul_0931</name>
</gene>
<reference evidence="2" key="1">
    <citation type="submission" date="2008-01" db="EMBL/GenBank/DDBJ databases">
        <title>Complete sequence of chromosome of Caulobacter sp. K31.</title>
        <authorList>
            <consortium name="US DOE Joint Genome Institute"/>
            <person name="Copeland A."/>
            <person name="Lucas S."/>
            <person name="Lapidus A."/>
            <person name="Barry K."/>
            <person name="Glavina del Rio T."/>
            <person name="Dalin E."/>
            <person name="Tice H."/>
            <person name="Pitluck S."/>
            <person name="Bruce D."/>
            <person name="Goodwin L."/>
            <person name="Thompson L.S."/>
            <person name="Brettin T."/>
            <person name="Detter J.C."/>
            <person name="Han C."/>
            <person name="Schmutz J."/>
            <person name="Larimer F."/>
            <person name="Land M."/>
            <person name="Hauser L."/>
            <person name="Kyrpides N."/>
            <person name="Kim E."/>
            <person name="Stephens C."/>
            <person name="Richardson P."/>
        </authorList>
    </citation>
    <scope>NUCLEOTIDE SEQUENCE [LARGE SCALE GENOMIC DNA]</scope>
    <source>
        <strain evidence="2">K31</strain>
    </source>
</reference>
<dbReference type="HOGENOM" id="CLU_2750349_0_0_5"/>